<feature type="transmembrane region" description="Helical" evidence="2">
    <location>
        <begin position="58"/>
        <end position="78"/>
    </location>
</feature>
<dbReference type="Pfam" id="PF14079">
    <property type="entry name" value="DUF4260"/>
    <property type="match status" value="1"/>
</dbReference>
<keyword evidence="2" id="KW-1133">Transmembrane helix</keyword>
<protein>
    <submittedName>
        <fullName evidence="3">DUF4260 family protein</fullName>
    </submittedName>
</protein>
<dbReference type="Proteomes" id="UP001589703">
    <property type="component" value="Unassembled WGS sequence"/>
</dbReference>
<dbReference type="RefSeq" id="WP_356759195.1">
    <property type="nucleotide sequence ID" value="NZ_JBHMAR010000003.1"/>
</dbReference>
<evidence type="ECO:0000313" key="4">
    <source>
        <dbReference type="Proteomes" id="UP001589703"/>
    </source>
</evidence>
<name>A0ABV5V960_9ACTN</name>
<keyword evidence="2" id="KW-0812">Transmembrane</keyword>
<keyword evidence="4" id="KW-1185">Reference proteome</keyword>
<organism evidence="3 4">
    <name type="scientific">Streptomyces thermocoprophilus</name>
    <dbReference type="NCBI Taxonomy" id="78356"/>
    <lineage>
        <taxon>Bacteria</taxon>
        <taxon>Bacillati</taxon>
        <taxon>Actinomycetota</taxon>
        <taxon>Actinomycetes</taxon>
        <taxon>Kitasatosporales</taxon>
        <taxon>Streptomycetaceae</taxon>
        <taxon>Streptomyces</taxon>
    </lineage>
</organism>
<evidence type="ECO:0000256" key="1">
    <source>
        <dbReference type="SAM" id="MobiDB-lite"/>
    </source>
</evidence>
<keyword evidence="2" id="KW-0472">Membrane</keyword>
<feature type="compositionally biased region" description="Basic residues" evidence="1">
    <location>
        <begin position="10"/>
        <end position="19"/>
    </location>
</feature>
<accession>A0ABV5V960</accession>
<evidence type="ECO:0000313" key="3">
    <source>
        <dbReference type="EMBL" id="MFB9734343.1"/>
    </source>
</evidence>
<dbReference type="InterPro" id="IPR025356">
    <property type="entry name" value="DUF4260"/>
</dbReference>
<comment type="caution">
    <text evidence="3">The sequence shown here is derived from an EMBL/GenBank/DDBJ whole genome shotgun (WGS) entry which is preliminary data.</text>
</comment>
<proteinExistence type="predicted"/>
<reference evidence="3 4" key="1">
    <citation type="submission" date="2024-09" db="EMBL/GenBank/DDBJ databases">
        <authorList>
            <person name="Sun Q."/>
            <person name="Mori K."/>
        </authorList>
    </citation>
    <scope>NUCLEOTIDE SEQUENCE [LARGE SCALE GENOMIC DNA]</scope>
    <source>
        <strain evidence="3 4">JCM 10918</strain>
    </source>
</reference>
<gene>
    <name evidence="3" type="ORF">ACFFRO_04180</name>
</gene>
<feature type="transmembrane region" description="Helical" evidence="2">
    <location>
        <begin position="33"/>
        <end position="52"/>
    </location>
</feature>
<evidence type="ECO:0000256" key="2">
    <source>
        <dbReference type="SAM" id="Phobius"/>
    </source>
</evidence>
<dbReference type="EMBL" id="JBHMAR010000003">
    <property type="protein sequence ID" value="MFB9734343.1"/>
    <property type="molecule type" value="Genomic_DNA"/>
</dbReference>
<sequence>MSSSYDSRPHPHAHPHPHARPGPAGRVRSSASVPVRVAWALLAAFLLVWTVFEAVKHAGWVIPLALLGLVLPDLSFFVGGSGPHRPGRLPAATVRVYNPLHRPILPIIAMAIPAALADGPGDNAAPFTFGLAWLLHIAADRAFGYGLRTPDGWQR</sequence>
<feature type="region of interest" description="Disordered" evidence="1">
    <location>
        <begin position="1"/>
        <end position="27"/>
    </location>
</feature>